<name>A0A8C4SYM6_ERPCA</name>
<dbReference type="InterPro" id="IPR011009">
    <property type="entry name" value="Kinase-like_dom_sf"/>
</dbReference>
<feature type="domain" description="Protein kinase" evidence="3">
    <location>
        <begin position="56"/>
        <end position="314"/>
    </location>
</feature>
<keyword evidence="5" id="KW-1185">Reference proteome</keyword>
<evidence type="ECO:0000256" key="2">
    <source>
        <dbReference type="ARBA" id="ARBA00038180"/>
    </source>
</evidence>
<organism evidence="4 5">
    <name type="scientific">Erpetoichthys calabaricus</name>
    <name type="common">Rope fish</name>
    <name type="synonym">Calamoichthys calabaricus</name>
    <dbReference type="NCBI Taxonomy" id="27687"/>
    <lineage>
        <taxon>Eukaryota</taxon>
        <taxon>Metazoa</taxon>
        <taxon>Chordata</taxon>
        <taxon>Craniata</taxon>
        <taxon>Vertebrata</taxon>
        <taxon>Euteleostomi</taxon>
        <taxon>Actinopterygii</taxon>
        <taxon>Polypteriformes</taxon>
        <taxon>Polypteridae</taxon>
        <taxon>Erpetoichthys</taxon>
    </lineage>
</organism>
<dbReference type="GO" id="GO:0005524">
    <property type="term" value="F:ATP binding"/>
    <property type="evidence" value="ECO:0007669"/>
    <property type="project" value="InterPro"/>
</dbReference>
<reference evidence="4" key="3">
    <citation type="submission" date="2025-09" db="UniProtKB">
        <authorList>
            <consortium name="Ensembl"/>
        </authorList>
    </citation>
    <scope>IDENTIFICATION</scope>
</reference>
<dbReference type="InterPro" id="IPR024104">
    <property type="entry name" value="Tribbles/Ser_Thr_kinase_40"/>
</dbReference>
<dbReference type="SUPFAM" id="SSF56112">
    <property type="entry name" value="Protein kinase-like (PK-like)"/>
    <property type="match status" value="1"/>
</dbReference>
<dbReference type="GO" id="GO:0004860">
    <property type="term" value="F:protein kinase inhibitor activity"/>
    <property type="evidence" value="ECO:0007669"/>
    <property type="project" value="UniProtKB-KW"/>
</dbReference>
<dbReference type="GO" id="GO:0004672">
    <property type="term" value="F:protein kinase activity"/>
    <property type="evidence" value="ECO:0007669"/>
    <property type="project" value="InterPro"/>
</dbReference>
<dbReference type="PROSITE" id="PS50011">
    <property type="entry name" value="PROTEIN_KINASE_DOM"/>
    <property type="match status" value="1"/>
</dbReference>
<evidence type="ECO:0000313" key="4">
    <source>
        <dbReference type="Ensembl" id="ENSECRP00000024255.1"/>
    </source>
</evidence>
<proteinExistence type="inferred from homology"/>
<keyword evidence="1" id="KW-0649">Protein kinase inhibitor</keyword>
<evidence type="ECO:0000259" key="3">
    <source>
        <dbReference type="PROSITE" id="PS50011"/>
    </source>
</evidence>
<dbReference type="GeneTree" id="ENSGT00950000182986"/>
<dbReference type="PANTHER" id="PTHR22961">
    <property type="entry name" value="SER/THR PROTEIN KINASE-TRB"/>
    <property type="match status" value="1"/>
</dbReference>
<gene>
    <name evidence="4" type="primary">TRIB1</name>
    <name evidence="4" type="synonym">trib1</name>
</gene>
<dbReference type="InterPro" id="IPR000719">
    <property type="entry name" value="Prot_kinase_dom"/>
</dbReference>
<evidence type="ECO:0000256" key="1">
    <source>
        <dbReference type="ARBA" id="ARBA00023013"/>
    </source>
</evidence>
<reference evidence="4" key="2">
    <citation type="submission" date="2025-08" db="UniProtKB">
        <authorList>
            <consortium name="Ensembl"/>
        </authorList>
    </citation>
    <scope>IDENTIFICATION</scope>
</reference>
<dbReference type="GO" id="GO:0005634">
    <property type="term" value="C:nucleus"/>
    <property type="evidence" value="ECO:0007669"/>
    <property type="project" value="TreeGrafter"/>
</dbReference>
<accession>A0A8C4SYM6</accession>
<comment type="similarity">
    <text evidence="2">Belongs to the protein kinase superfamily. CAMK Ser/Thr protein kinase family. Tribbles subfamily.</text>
</comment>
<sequence length="349" mass="39176">MSHNVDCVSSMSIPRKARCRPKRVDVDEPLPKCARLNDSPTDACFINSPSPPVPHNATAVQQGPSQIGVYLLLPISDRNGAYRALDVHSGGESLCKVFSMKQYQEKILPYATLPAHQNISSIVDIIMGDCNVYVFFERDYGDMHTFVKGCKKVEEDMAARLYYQIVSAVAHCHHSGIVLGDLKLRKFIFSDEQRTLLKLESLEESHIVKEGDDSMSEKHGCPAYVSPEILNTAGTYSGKSADVWSLGVMLYTLLVGHYPFHDSDPSALFSKIRKGQFYIPETVSPKAKCLIRSILRREACERLTAAEILLHPWFREAMRRDCVREVFPTPDQTVPEVPSLQDDFCSFLC</sequence>
<dbReference type="Ensembl" id="ENSECRT00000024787.1">
    <property type="protein sequence ID" value="ENSECRP00000024255.1"/>
    <property type="gene ID" value="ENSECRG00000016433.1"/>
</dbReference>
<reference evidence="4" key="1">
    <citation type="submission" date="2021-06" db="EMBL/GenBank/DDBJ databases">
        <authorList>
            <consortium name="Wellcome Sanger Institute Data Sharing"/>
        </authorList>
    </citation>
    <scope>NUCLEOTIDE SEQUENCE [LARGE SCALE GENOMIC DNA]</scope>
</reference>
<dbReference type="Gene3D" id="3.30.200.20">
    <property type="entry name" value="Phosphorylase Kinase, domain 1"/>
    <property type="match status" value="1"/>
</dbReference>
<dbReference type="SMART" id="SM00220">
    <property type="entry name" value="S_TKc"/>
    <property type="match status" value="1"/>
</dbReference>
<dbReference type="AlphaFoldDB" id="A0A8C4SYM6"/>
<dbReference type="GO" id="GO:0032436">
    <property type="term" value="P:positive regulation of proteasomal ubiquitin-dependent protein catabolic process"/>
    <property type="evidence" value="ECO:0007669"/>
    <property type="project" value="TreeGrafter"/>
</dbReference>
<dbReference type="PANTHER" id="PTHR22961:SF17">
    <property type="entry name" value="TRIBBLES HOMOLOG 1"/>
    <property type="match status" value="1"/>
</dbReference>
<dbReference type="Proteomes" id="UP000694620">
    <property type="component" value="Chromosome 13"/>
</dbReference>
<dbReference type="Gene3D" id="1.10.510.10">
    <property type="entry name" value="Transferase(Phosphotransferase) domain 1"/>
    <property type="match status" value="1"/>
</dbReference>
<evidence type="ECO:0000313" key="5">
    <source>
        <dbReference type="Proteomes" id="UP000694620"/>
    </source>
</evidence>
<dbReference type="Pfam" id="PF00069">
    <property type="entry name" value="Pkinase"/>
    <property type="match status" value="1"/>
</dbReference>
<dbReference type="FunFam" id="1.10.510.10:FF:000153">
    <property type="entry name" value="Tribbles homolog 2"/>
    <property type="match status" value="1"/>
</dbReference>
<dbReference type="GO" id="GO:0031434">
    <property type="term" value="F:mitogen-activated protein kinase kinase binding"/>
    <property type="evidence" value="ECO:0007669"/>
    <property type="project" value="TreeGrafter"/>
</dbReference>
<protein>
    <submittedName>
        <fullName evidence="4">Tribbles pseudokinase 1</fullName>
    </submittedName>
</protein>